<accession>A0ABN1YQB8</accession>
<comment type="caution">
    <text evidence="2">The sequence shown here is derived from an EMBL/GenBank/DDBJ whole genome shotgun (WGS) entry which is preliminary data.</text>
</comment>
<reference evidence="2 3" key="1">
    <citation type="journal article" date="2019" name="Int. J. Syst. Evol. Microbiol.">
        <title>The Global Catalogue of Microorganisms (GCM) 10K type strain sequencing project: providing services to taxonomists for standard genome sequencing and annotation.</title>
        <authorList>
            <consortium name="The Broad Institute Genomics Platform"/>
            <consortium name="The Broad Institute Genome Sequencing Center for Infectious Disease"/>
            <person name="Wu L."/>
            <person name="Ma J."/>
        </authorList>
    </citation>
    <scope>NUCLEOTIDE SEQUENCE [LARGE SCALE GENOMIC DNA]</scope>
    <source>
        <strain evidence="2 3">JCM 11756</strain>
    </source>
</reference>
<organism evidence="2 3">
    <name type="scientific">Streptomyces thermospinosisporus</name>
    <dbReference type="NCBI Taxonomy" id="161482"/>
    <lineage>
        <taxon>Bacteria</taxon>
        <taxon>Bacillati</taxon>
        <taxon>Actinomycetota</taxon>
        <taxon>Actinomycetes</taxon>
        <taxon>Kitasatosporales</taxon>
        <taxon>Streptomycetaceae</taxon>
        <taxon>Streptomyces</taxon>
    </lineage>
</organism>
<feature type="region of interest" description="Disordered" evidence="1">
    <location>
        <begin position="27"/>
        <end position="56"/>
    </location>
</feature>
<keyword evidence="3" id="KW-1185">Reference proteome</keyword>
<protein>
    <submittedName>
        <fullName evidence="2">Uncharacterized protein</fullName>
    </submittedName>
</protein>
<evidence type="ECO:0000256" key="1">
    <source>
        <dbReference type="SAM" id="MobiDB-lite"/>
    </source>
</evidence>
<proteinExistence type="predicted"/>
<dbReference type="EMBL" id="BAAAIZ010000021">
    <property type="protein sequence ID" value="GAA1420021.1"/>
    <property type="molecule type" value="Genomic_DNA"/>
</dbReference>
<gene>
    <name evidence="2" type="ORF">GCM10009601_17760</name>
</gene>
<evidence type="ECO:0000313" key="3">
    <source>
        <dbReference type="Proteomes" id="UP001500973"/>
    </source>
</evidence>
<dbReference type="Proteomes" id="UP001500973">
    <property type="component" value="Unassembled WGS sequence"/>
</dbReference>
<sequence>MGARGGIPYADGVTAELLPGTGEFMPAARTPLSSQIPRRRGGRAAGAGTDSGPRPPAALRSACFVRPCCGGHAAASG</sequence>
<evidence type="ECO:0000313" key="2">
    <source>
        <dbReference type="EMBL" id="GAA1420021.1"/>
    </source>
</evidence>
<name>A0ABN1YQB8_9ACTN</name>